<dbReference type="Pfam" id="PF00079">
    <property type="entry name" value="Serpin"/>
    <property type="match status" value="1"/>
</dbReference>
<dbReference type="InterPro" id="IPR036186">
    <property type="entry name" value="Serpin_sf"/>
</dbReference>
<dbReference type="PANTHER" id="PTHR11461">
    <property type="entry name" value="SERINE PROTEASE INHIBITOR, SERPIN"/>
    <property type="match status" value="1"/>
</dbReference>
<dbReference type="InterPro" id="IPR023795">
    <property type="entry name" value="Serpin_CS"/>
</dbReference>
<evidence type="ECO:0000256" key="1">
    <source>
        <dbReference type="RuleBase" id="RU000411"/>
    </source>
</evidence>
<dbReference type="PROSITE" id="PS00284">
    <property type="entry name" value="SERPIN"/>
    <property type="match status" value="1"/>
</dbReference>
<reference evidence="5" key="1">
    <citation type="journal article" date="2014" name="Biotechnol. Biofuels">
        <title>Comparison of single-molecule sequencing and hybrid approaches for finishing the genome of Clostridium autoethanogenum and analysis of CRISPR systems in industrial relevant Clostridia.</title>
        <authorList>
            <person name="Brown S.D."/>
            <person name="Nagaraju S."/>
            <person name="Utturkar S."/>
            <person name="De Tissera S."/>
            <person name="Segovia S."/>
            <person name="Mitchell W."/>
            <person name="Land M.L."/>
            <person name="Dassanayake A."/>
            <person name="Kopke M."/>
        </authorList>
    </citation>
    <scope>NUCLEOTIDE SEQUENCE [LARGE SCALE GENOMIC DNA]</scope>
    <source>
        <strain evidence="5">DSM 10061</strain>
    </source>
</reference>
<dbReference type="SUPFAM" id="SSF56574">
    <property type="entry name" value="Serpins"/>
    <property type="match status" value="1"/>
</dbReference>
<dbReference type="EMBL" id="CP006763">
    <property type="protein sequence ID" value="AGY74735.2"/>
    <property type="molecule type" value="Genomic_DNA"/>
</dbReference>
<gene>
    <name evidence="4" type="ORF">CAETHG_0506</name>
</gene>
<dbReference type="SMART" id="SM00093">
    <property type="entry name" value="SERPIN"/>
    <property type="match status" value="1"/>
</dbReference>
<proteinExistence type="inferred from homology"/>
<evidence type="ECO:0000313" key="4">
    <source>
        <dbReference type="EMBL" id="AGY74735.2"/>
    </source>
</evidence>
<comment type="similarity">
    <text evidence="1">Belongs to the serpin family.</text>
</comment>
<dbReference type="InterPro" id="IPR042185">
    <property type="entry name" value="Serpin_sf_2"/>
</dbReference>
<accession>A0ABM5NQZ2</accession>
<dbReference type="PANTHER" id="PTHR11461:SF211">
    <property type="entry name" value="GH10112P-RELATED"/>
    <property type="match status" value="1"/>
</dbReference>
<organism evidence="4 5">
    <name type="scientific">Clostridium autoethanogenum DSM 10061</name>
    <dbReference type="NCBI Taxonomy" id="1341692"/>
    <lineage>
        <taxon>Bacteria</taxon>
        <taxon>Bacillati</taxon>
        <taxon>Bacillota</taxon>
        <taxon>Clostridia</taxon>
        <taxon>Eubacteriales</taxon>
        <taxon>Clostridiaceae</taxon>
        <taxon>Clostridium</taxon>
    </lineage>
</organism>
<dbReference type="Gene3D" id="2.30.39.10">
    <property type="entry name" value="Alpha-1-antitrypsin, domain 1"/>
    <property type="match status" value="1"/>
</dbReference>
<name>A0ABM5NQZ2_9CLOT</name>
<keyword evidence="5" id="KW-1185">Reference proteome</keyword>
<evidence type="ECO:0000259" key="3">
    <source>
        <dbReference type="SMART" id="SM00093"/>
    </source>
</evidence>
<protein>
    <submittedName>
        <fullName evidence="4">Serpin family protein</fullName>
    </submittedName>
</protein>
<feature type="domain" description="Serpin" evidence="3">
    <location>
        <begin position="166"/>
        <end position="528"/>
    </location>
</feature>
<dbReference type="InterPro" id="IPR042178">
    <property type="entry name" value="Serpin_sf_1"/>
</dbReference>
<evidence type="ECO:0000313" key="5">
    <source>
        <dbReference type="Proteomes" id="UP000017590"/>
    </source>
</evidence>
<dbReference type="InterPro" id="IPR000215">
    <property type="entry name" value="Serpin_fam"/>
</dbReference>
<dbReference type="Proteomes" id="UP000017590">
    <property type="component" value="Chromosome"/>
</dbReference>
<feature type="signal peptide" evidence="2">
    <location>
        <begin position="1"/>
        <end position="31"/>
    </location>
</feature>
<dbReference type="InterPro" id="IPR023796">
    <property type="entry name" value="Serpin_dom"/>
</dbReference>
<feature type="chain" id="PRO_5045318674" evidence="2">
    <location>
        <begin position="32"/>
        <end position="534"/>
    </location>
</feature>
<dbReference type="Gene3D" id="3.30.497.10">
    <property type="entry name" value="Antithrombin, subunit I, domain 2"/>
    <property type="match status" value="1"/>
</dbReference>
<keyword evidence="2" id="KW-0732">Signal</keyword>
<dbReference type="RefSeq" id="WP_250613017.1">
    <property type="nucleotide sequence ID" value="NC_022592.1"/>
</dbReference>
<evidence type="ECO:0000256" key="2">
    <source>
        <dbReference type="SAM" id="SignalP"/>
    </source>
</evidence>
<dbReference type="CDD" id="cd19589">
    <property type="entry name" value="serpin_tengpin-like"/>
    <property type="match status" value="1"/>
</dbReference>
<sequence length="534" mass="60077">MEGDMLIIKKIISLSLVASSIMVFSTFTSTAAADSSYSPKKSQVIQWEKHTDISTLKCWTIKFKSPVDENSLLLPGIITVTDSKGCLIPTNLFLDNKNSYVYVQAPEGGYTKGQTYYLNISKDLKFQDKSKYLKNPVQMEFSTDNIGTVSIDENSPIIGTNNSFGFNLAKNLLSEDTDKSQNMIISPLSISNILAMTQNGAENKTKQEILNCLGLASIDDNTINEEYYSLSQYYNNLTSTDLKVANSIWTNNDINLNSTFKNTAQKYYNSEIHSEDFSDPNTLKKINEWVKKSTKEQIKQIIDDISEKDQAILINSTYFKGKWKNGFSRDKTKKENFTLSSGKVISTDTMEDTSQINYLKGTNFQAISLPYYDGMEMDIFLPNKGTDINDFTKNITEEKFDKWINSFNDTNVLQQIPKFKINYGVTLNNTLKNLGMDQAFDSSKADFTKLIGETSKNPFYINTIKHKAAINVDEQGSEASAVTSIFVAGSPAPSSNEPISFKVDRPFFFVIRDSNYNLILFMGKVENPSTNTEN</sequence>